<feature type="domain" description="CS" evidence="3">
    <location>
        <begin position="160"/>
        <end position="249"/>
    </location>
</feature>
<dbReference type="EMBL" id="JAWQEG010002574">
    <property type="protein sequence ID" value="KAK3871036.1"/>
    <property type="molecule type" value="Genomic_DNA"/>
</dbReference>
<sequence length="363" mass="39924">MSSGSLQGEVSRLHDEGQYTEAVELITAEIKKTPDNPELFVSRAQTLLKLEKFKEAVSDGSKAIDLGGGWEAHLAHGKALFNLGQYIQSLETFNKGKEKAGSQLGQFDQFGQWTAWCEERIKKLGLSDKSTSSEADGGTMKGKKSEETTAAAAAANVMPVPKIKHDWYQTETQVVLTILIKNQKKEDVKVEFTDTTVSIRAPLGSGSEYSLEIDLCHPIAPDQSTFRVIPSKVEVKMKKVDGLRWGSLEGDGAVPSIKTSITGAQDTENVPSYPTSSAKKHDWNKIEAEVKKEEEAEKLEGDAALNQLFQKIYGEGSEETKRAMNKSFMESGGTVLSTNWKEVAGKKVDVKPPDGMEYKKWDN</sequence>
<feature type="domain" description="SGS" evidence="2">
    <location>
        <begin position="272"/>
        <end position="363"/>
    </location>
</feature>
<dbReference type="SUPFAM" id="SSF49764">
    <property type="entry name" value="HSP20-like chaperones"/>
    <property type="match status" value="1"/>
</dbReference>
<gene>
    <name evidence="4" type="ORF">Pcinc_023793</name>
</gene>
<dbReference type="GO" id="GO:0005737">
    <property type="term" value="C:cytoplasm"/>
    <property type="evidence" value="ECO:0007669"/>
    <property type="project" value="UniProtKB-ARBA"/>
</dbReference>
<evidence type="ECO:0000259" key="3">
    <source>
        <dbReference type="PROSITE" id="PS51203"/>
    </source>
</evidence>
<dbReference type="PANTHER" id="PTHR45862">
    <property type="entry name" value="PROTEIN SGT1 HOMOLOG"/>
    <property type="match status" value="1"/>
</dbReference>
<dbReference type="InterPro" id="IPR007052">
    <property type="entry name" value="CS_dom"/>
</dbReference>
<evidence type="ECO:0008006" key="6">
    <source>
        <dbReference type="Google" id="ProtNLM"/>
    </source>
</evidence>
<comment type="similarity">
    <text evidence="1">Belongs to the SGT1 family.</text>
</comment>
<accession>A0AAE1FC70</accession>
<dbReference type="PROSITE" id="PS51203">
    <property type="entry name" value="CS"/>
    <property type="match status" value="1"/>
</dbReference>
<reference evidence="4" key="1">
    <citation type="submission" date="2023-10" db="EMBL/GenBank/DDBJ databases">
        <title>Genome assemblies of two species of porcelain crab, Petrolisthes cinctipes and Petrolisthes manimaculis (Anomura: Porcellanidae).</title>
        <authorList>
            <person name="Angst P."/>
        </authorList>
    </citation>
    <scope>NUCLEOTIDE SEQUENCE</scope>
    <source>
        <strain evidence="4">PB745_01</strain>
        <tissue evidence="4">Gill</tissue>
    </source>
</reference>
<name>A0AAE1FC70_PETCI</name>
<evidence type="ECO:0000313" key="4">
    <source>
        <dbReference type="EMBL" id="KAK3871036.1"/>
    </source>
</evidence>
<evidence type="ECO:0000259" key="2">
    <source>
        <dbReference type="PROSITE" id="PS51048"/>
    </source>
</evidence>
<dbReference type="InterPro" id="IPR011990">
    <property type="entry name" value="TPR-like_helical_dom_sf"/>
</dbReference>
<dbReference type="AlphaFoldDB" id="A0AAE1FC70"/>
<dbReference type="Pfam" id="PF04969">
    <property type="entry name" value="CS"/>
    <property type="match status" value="1"/>
</dbReference>
<dbReference type="Gene3D" id="2.60.40.790">
    <property type="match status" value="1"/>
</dbReference>
<dbReference type="Gene3D" id="1.25.40.10">
    <property type="entry name" value="Tetratricopeptide repeat domain"/>
    <property type="match status" value="1"/>
</dbReference>
<comment type="caution">
    <text evidence="4">The sequence shown here is derived from an EMBL/GenBank/DDBJ whole genome shotgun (WGS) entry which is preliminary data.</text>
</comment>
<dbReference type="Pfam" id="PF05002">
    <property type="entry name" value="SGS"/>
    <property type="match status" value="1"/>
</dbReference>
<dbReference type="InterPro" id="IPR007699">
    <property type="entry name" value="SGS_dom"/>
</dbReference>
<organism evidence="4 5">
    <name type="scientific">Petrolisthes cinctipes</name>
    <name type="common">Flat porcelain crab</name>
    <dbReference type="NCBI Taxonomy" id="88211"/>
    <lineage>
        <taxon>Eukaryota</taxon>
        <taxon>Metazoa</taxon>
        <taxon>Ecdysozoa</taxon>
        <taxon>Arthropoda</taxon>
        <taxon>Crustacea</taxon>
        <taxon>Multicrustacea</taxon>
        <taxon>Malacostraca</taxon>
        <taxon>Eumalacostraca</taxon>
        <taxon>Eucarida</taxon>
        <taxon>Decapoda</taxon>
        <taxon>Pleocyemata</taxon>
        <taxon>Anomura</taxon>
        <taxon>Galatheoidea</taxon>
        <taxon>Porcellanidae</taxon>
        <taxon>Petrolisthes</taxon>
    </lineage>
</organism>
<dbReference type="PROSITE" id="PS51048">
    <property type="entry name" value="SGS"/>
    <property type="match status" value="1"/>
</dbReference>
<evidence type="ECO:0000313" key="5">
    <source>
        <dbReference type="Proteomes" id="UP001286313"/>
    </source>
</evidence>
<dbReference type="FunFam" id="2.60.40.790:FF:000012">
    <property type="entry name" value="SGT1 homolog, MIS12 kinetochore complex assembly cochaperone"/>
    <property type="match status" value="1"/>
</dbReference>
<dbReference type="InterPro" id="IPR008978">
    <property type="entry name" value="HSP20-like_chaperone"/>
</dbReference>
<proteinExistence type="inferred from homology"/>
<dbReference type="Proteomes" id="UP001286313">
    <property type="component" value="Unassembled WGS sequence"/>
</dbReference>
<dbReference type="GO" id="GO:0051087">
    <property type="term" value="F:protein-folding chaperone binding"/>
    <property type="evidence" value="ECO:0007669"/>
    <property type="project" value="InterPro"/>
</dbReference>
<evidence type="ECO:0000256" key="1">
    <source>
        <dbReference type="ARBA" id="ARBA00008509"/>
    </source>
</evidence>
<keyword evidence="5" id="KW-1185">Reference proteome</keyword>
<protein>
    <recommendedName>
        <fullName evidence="6">Suppressor of G2 allele of SKP1</fullName>
    </recommendedName>
</protein>
<dbReference type="InterPro" id="IPR044563">
    <property type="entry name" value="Sgt1-like"/>
</dbReference>
<dbReference type="SUPFAM" id="SSF48452">
    <property type="entry name" value="TPR-like"/>
    <property type="match status" value="1"/>
</dbReference>